<keyword evidence="2" id="KW-1185">Reference proteome</keyword>
<name>A0ACB1A6Y6_MELEN</name>
<evidence type="ECO:0000313" key="2">
    <source>
        <dbReference type="Proteomes" id="UP001497535"/>
    </source>
</evidence>
<accession>A0ACB1A6Y6</accession>
<sequence>MFFDELNSCEFSVQHEGLCISRVQKCILVDRLLCVGIAKSMPVFEKLTLSDQIAHLRQICHLFTSFTNTYLAWELGSETWTRKDNVMPVLGIMNNSEYSHDEK</sequence>
<comment type="caution">
    <text evidence="1">The sequence shown here is derived from an EMBL/GenBank/DDBJ whole genome shotgun (WGS) entry which is preliminary data.</text>
</comment>
<reference evidence="1" key="1">
    <citation type="submission" date="2023-11" db="EMBL/GenBank/DDBJ databases">
        <authorList>
            <person name="Poullet M."/>
        </authorList>
    </citation>
    <scope>NUCLEOTIDE SEQUENCE</scope>
    <source>
        <strain evidence="1">E1834</strain>
    </source>
</reference>
<protein>
    <submittedName>
        <fullName evidence="1">Uncharacterized protein</fullName>
    </submittedName>
</protein>
<proteinExistence type="predicted"/>
<dbReference type="Proteomes" id="UP001497535">
    <property type="component" value="Unassembled WGS sequence"/>
</dbReference>
<evidence type="ECO:0000313" key="1">
    <source>
        <dbReference type="EMBL" id="CAK5087009.1"/>
    </source>
</evidence>
<organism evidence="1 2">
    <name type="scientific">Meloidogyne enterolobii</name>
    <name type="common">Root-knot nematode worm</name>
    <name type="synonym">Meloidogyne mayaguensis</name>
    <dbReference type="NCBI Taxonomy" id="390850"/>
    <lineage>
        <taxon>Eukaryota</taxon>
        <taxon>Metazoa</taxon>
        <taxon>Ecdysozoa</taxon>
        <taxon>Nematoda</taxon>
        <taxon>Chromadorea</taxon>
        <taxon>Rhabditida</taxon>
        <taxon>Tylenchina</taxon>
        <taxon>Tylenchomorpha</taxon>
        <taxon>Tylenchoidea</taxon>
        <taxon>Meloidogynidae</taxon>
        <taxon>Meloidogyninae</taxon>
        <taxon>Meloidogyne</taxon>
    </lineage>
</organism>
<gene>
    <name evidence="1" type="ORF">MENTE1834_LOCUS34531</name>
</gene>
<dbReference type="EMBL" id="CAVMJV010000062">
    <property type="protein sequence ID" value="CAK5087009.1"/>
    <property type="molecule type" value="Genomic_DNA"/>
</dbReference>